<evidence type="ECO:0000256" key="2">
    <source>
        <dbReference type="ARBA" id="ARBA00005896"/>
    </source>
</evidence>
<feature type="domain" description="TauD/TfdA-like" evidence="7">
    <location>
        <begin position="24"/>
        <end position="287"/>
    </location>
</feature>
<evidence type="ECO:0000259" key="7">
    <source>
        <dbReference type="Pfam" id="PF02668"/>
    </source>
</evidence>
<evidence type="ECO:0000256" key="5">
    <source>
        <dbReference type="ARBA" id="ARBA00023002"/>
    </source>
</evidence>
<comment type="caution">
    <text evidence="8">The sequence shown here is derived from an EMBL/GenBank/DDBJ whole genome shotgun (WGS) entry which is preliminary data.</text>
</comment>
<keyword evidence="5" id="KW-0560">Oxidoreductase</keyword>
<accession>A0A7V8FPM7</accession>
<dbReference type="Gene3D" id="3.60.130.10">
    <property type="entry name" value="Clavaminate synthase-like"/>
    <property type="match status" value="1"/>
</dbReference>
<name>A0A7V8FPM7_9BURK</name>
<protein>
    <submittedName>
        <fullName evidence="8">Alkylsulfatase</fullName>
    </submittedName>
</protein>
<proteinExistence type="inferred from homology"/>
<dbReference type="Proteomes" id="UP000461670">
    <property type="component" value="Unassembled WGS sequence"/>
</dbReference>
<dbReference type="GO" id="GO:0046872">
    <property type="term" value="F:metal ion binding"/>
    <property type="evidence" value="ECO:0007669"/>
    <property type="project" value="UniProtKB-KW"/>
</dbReference>
<dbReference type="FunFam" id="3.60.130.10:FF:000002">
    <property type="entry name" value="Alpha-ketoglutarate-dependent taurine dioxygenase"/>
    <property type="match status" value="1"/>
</dbReference>
<dbReference type="PANTHER" id="PTHR30468">
    <property type="entry name" value="ALPHA-KETOGLUTARATE-DEPENDENT SULFONATE DIOXYGENASE"/>
    <property type="match status" value="1"/>
</dbReference>
<evidence type="ECO:0000256" key="6">
    <source>
        <dbReference type="ARBA" id="ARBA00023004"/>
    </source>
</evidence>
<dbReference type="InterPro" id="IPR042098">
    <property type="entry name" value="TauD-like_sf"/>
</dbReference>
<dbReference type="AlphaFoldDB" id="A0A7V8FPM7"/>
<dbReference type="PANTHER" id="PTHR30468:SF5">
    <property type="entry name" value="ALPHA-KETOGLUTARATE-DEPENDENT SULFATE ESTER DIOXYGENASE"/>
    <property type="match status" value="1"/>
</dbReference>
<dbReference type="Pfam" id="PF02668">
    <property type="entry name" value="TauD"/>
    <property type="match status" value="1"/>
</dbReference>
<evidence type="ECO:0000256" key="1">
    <source>
        <dbReference type="ARBA" id="ARBA00001954"/>
    </source>
</evidence>
<sequence length="304" mass="33937">MSTPVDAPLSPEAAAADDTPLQLRRLAGALGAEVSGVQLSGALPQPRIDAIYQALLRHKVLFFRGQHHLDDEGQEAFARRLGTLVPHPTQPVARGSAILELDASRGGGRADSWHTDVTFVPAYPKLSILRGVTIPEYGGDTVWANTATAYANLPEPLQRLADGLWALHSNEYDYAANRNHVTEQALKHYQEVFLSTVYRTEHPLVHVHPETGERNLLLGHFVQRILGLSKSESDRIFGLLQERTIRLENTVRWSWRQGDVAIWDNRATQHYAVNDYGDQPRVVRRVTLDGERAVSVDGRRSVER</sequence>
<reference evidence="9" key="1">
    <citation type="journal article" date="2020" name="MBio">
        <title>Horizontal gene transfer to a defensive symbiont with a reduced genome amongst a multipartite beetle microbiome.</title>
        <authorList>
            <person name="Waterworth S.C."/>
            <person name="Florez L.V."/>
            <person name="Rees E.R."/>
            <person name="Hertweck C."/>
            <person name="Kaltenpoth M."/>
            <person name="Kwan J.C."/>
        </authorList>
    </citation>
    <scope>NUCLEOTIDE SEQUENCE [LARGE SCALE GENOMIC DNA]</scope>
</reference>
<dbReference type="SUPFAM" id="SSF51197">
    <property type="entry name" value="Clavaminate synthase-like"/>
    <property type="match status" value="1"/>
</dbReference>
<evidence type="ECO:0000256" key="4">
    <source>
        <dbReference type="ARBA" id="ARBA00022964"/>
    </source>
</evidence>
<evidence type="ECO:0000313" key="8">
    <source>
        <dbReference type="EMBL" id="KAF1021843.1"/>
    </source>
</evidence>
<organism evidence="8 9">
    <name type="scientific">Paracidovorax wautersii</name>
    <dbReference type="NCBI Taxonomy" id="1177982"/>
    <lineage>
        <taxon>Bacteria</taxon>
        <taxon>Pseudomonadati</taxon>
        <taxon>Pseudomonadota</taxon>
        <taxon>Betaproteobacteria</taxon>
        <taxon>Burkholderiales</taxon>
        <taxon>Comamonadaceae</taxon>
        <taxon>Paracidovorax</taxon>
    </lineage>
</organism>
<evidence type="ECO:0000256" key="3">
    <source>
        <dbReference type="ARBA" id="ARBA00022723"/>
    </source>
</evidence>
<dbReference type="GO" id="GO:0005737">
    <property type="term" value="C:cytoplasm"/>
    <property type="evidence" value="ECO:0007669"/>
    <property type="project" value="TreeGrafter"/>
</dbReference>
<dbReference type="InterPro" id="IPR051323">
    <property type="entry name" value="AtsK-like"/>
</dbReference>
<keyword evidence="4" id="KW-0223">Dioxygenase</keyword>
<dbReference type="GO" id="GO:0016706">
    <property type="term" value="F:2-oxoglutarate-dependent dioxygenase activity"/>
    <property type="evidence" value="ECO:0007669"/>
    <property type="project" value="TreeGrafter"/>
</dbReference>
<evidence type="ECO:0000313" key="9">
    <source>
        <dbReference type="Proteomes" id="UP000461670"/>
    </source>
</evidence>
<dbReference type="InterPro" id="IPR003819">
    <property type="entry name" value="TauD/TfdA-like"/>
</dbReference>
<gene>
    <name evidence="8" type="primary">atsK</name>
    <name evidence="8" type="ORF">GAK30_01531</name>
</gene>
<keyword evidence="6" id="KW-0408">Iron</keyword>
<comment type="cofactor">
    <cofactor evidence="1">
        <name>Fe(2+)</name>
        <dbReference type="ChEBI" id="CHEBI:29033"/>
    </cofactor>
</comment>
<comment type="similarity">
    <text evidence="2">Belongs to the TfdA dioxygenase family.</text>
</comment>
<keyword evidence="3" id="KW-0479">Metal-binding</keyword>
<dbReference type="EMBL" id="WNDQ01000017">
    <property type="protein sequence ID" value="KAF1021843.1"/>
    <property type="molecule type" value="Genomic_DNA"/>
</dbReference>